<proteinExistence type="predicted"/>
<dbReference type="EMBL" id="QWEH01000007">
    <property type="protein sequence ID" value="RHW31918.1"/>
    <property type="molecule type" value="Genomic_DNA"/>
</dbReference>
<gene>
    <name evidence="1" type="ORF">D1B32_11810</name>
</gene>
<dbReference type="AlphaFoldDB" id="A0A417YGH0"/>
<name>A0A417YGH0_9BACI</name>
<reference evidence="1 2" key="1">
    <citation type="journal article" date="2007" name="Int. J. Syst. Evol. Microbiol.">
        <title>Oceanobacillus profundus sp. nov., isolated from a deep-sea sediment core.</title>
        <authorList>
            <person name="Kim Y.G."/>
            <person name="Choi D.H."/>
            <person name="Hyun S."/>
            <person name="Cho B.C."/>
        </authorList>
    </citation>
    <scope>NUCLEOTIDE SEQUENCE [LARGE SCALE GENOMIC DNA]</scope>
    <source>
        <strain evidence="1 2">DSM 18246</strain>
    </source>
</reference>
<dbReference type="RefSeq" id="WP_118889476.1">
    <property type="nucleotide sequence ID" value="NZ_PHUT01000007.1"/>
</dbReference>
<comment type="caution">
    <text evidence="1">The sequence shown here is derived from an EMBL/GenBank/DDBJ whole genome shotgun (WGS) entry which is preliminary data.</text>
</comment>
<evidence type="ECO:0000313" key="2">
    <source>
        <dbReference type="Proteomes" id="UP000285456"/>
    </source>
</evidence>
<dbReference type="Proteomes" id="UP000285456">
    <property type="component" value="Unassembled WGS sequence"/>
</dbReference>
<sequence>MFEKLEKYATHFSEQIKNECNHLDSVVVAGKILSIIPPITDDIKLLSSHYILELDDHVGTIFIFVSPMMKSNFDFIEVGNYLTFNGYVNVLLRKIKDDYKKDYSIVAFDAAVLDIKEAS</sequence>
<accession>A0A417YGH0</accession>
<protein>
    <submittedName>
        <fullName evidence="1">Uncharacterized protein</fullName>
    </submittedName>
</protein>
<evidence type="ECO:0000313" key="1">
    <source>
        <dbReference type="EMBL" id="RHW31918.1"/>
    </source>
</evidence>
<keyword evidence="2" id="KW-1185">Reference proteome</keyword>
<organism evidence="1 2">
    <name type="scientific">Oceanobacillus profundus</name>
    <dbReference type="NCBI Taxonomy" id="372463"/>
    <lineage>
        <taxon>Bacteria</taxon>
        <taxon>Bacillati</taxon>
        <taxon>Bacillota</taxon>
        <taxon>Bacilli</taxon>
        <taxon>Bacillales</taxon>
        <taxon>Bacillaceae</taxon>
        <taxon>Oceanobacillus</taxon>
    </lineage>
</organism>